<name>A0A7J5I2D7_BACUN</name>
<evidence type="ECO:0000313" key="1">
    <source>
        <dbReference type="EMBL" id="KAB4238663.1"/>
    </source>
</evidence>
<evidence type="ECO:0000313" key="2">
    <source>
        <dbReference type="Proteomes" id="UP000431575"/>
    </source>
</evidence>
<sequence length="101" mass="11217">MDGSATDVTITAIGKNANYGFLSLINTDDCLYEVTDDDWKQALPYTVCEKTWGKIELLSASPYSIRLTLNVNQTGDDRNLELTFGGGYVISTLTLNQMKRQ</sequence>
<comment type="caution">
    <text evidence="1">The sequence shown here is derived from an EMBL/GenBank/DDBJ whole genome shotgun (WGS) entry which is preliminary data.</text>
</comment>
<organism evidence="1 2">
    <name type="scientific">Bacteroides uniformis</name>
    <dbReference type="NCBI Taxonomy" id="820"/>
    <lineage>
        <taxon>Bacteria</taxon>
        <taxon>Pseudomonadati</taxon>
        <taxon>Bacteroidota</taxon>
        <taxon>Bacteroidia</taxon>
        <taxon>Bacteroidales</taxon>
        <taxon>Bacteroidaceae</taxon>
        <taxon>Bacteroides</taxon>
    </lineage>
</organism>
<gene>
    <name evidence="1" type="ORF">GAP41_18315</name>
</gene>
<accession>A0A7J5I2D7</accession>
<protein>
    <submittedName>
        <fullName evidence="1">Uncharacterized protein</fullName>
    </submittedName>
</protein>
<dbReference type="RefSeq" id="WP_129643657.1">
    <property type="nucleotide sequence ID" value="NZ_JAJCKM010000018.1"/>
</dbReference>
<dbReference type="AlphaFoldDB" id="A0A7J5I2D7"/>
<dbReference type="Proteomes" id="UP000431575">
    <property type="component" value="Unassembled WGS sequence"/>
</dbReference>
<dbReference type="EMBL" id="WCTM01000013">
    <property type="protein sequence ID" value="KAB4238663.1"/>
    <property type="molecule type" value="Genomic_DNA"/>
</dbReference>
<proteinExistence type="predicted"/>
<reference evidence="1 2" key="1">
    <citation type="journal article" date="2019" name="Nat. Med.">
        <title>A library of human gut bacterial isolates paired with longitudinal multiomics data enables mechanistic microbiome research.</title>
        <authorList>
            <person name="Poyet M."/>
            <person name="Groussin M."/>
            <person name="Gibbons S.M."/>
            <person name="Avila-Pacheco J."/>
            <person name="Jiang X."/>
            <person name="Kearney S.M."/>
            <person name="Perrotta A.R."/>
            <person name="Berdy B."/>
            <person name="Zhao S."/>
            <person name="Lieberman T.D."/>
            <person name="Swanson P.K."/>
            <person name="Smith M."/>
            <person name="Roesemann S."/>
            <person name="Alexander J.E."/>
            <person name="Rich S.A."/>
            <person name="Livny J."/>
            <person name="Vlamakis H."/>
            <person name="Clish C."/>
            <person name="Bullock K."/>
            <person name="Deik A."/>
            <person name="Scott J."/>
            <person name="Pierce K.A."/>
            <person name="Xavier R.J."/>
            <person name="Alm E.J."/>
        </authorList>
    </citation>
    <scope>NUCLEOTIDE SEQUENCE [LARGE SCALE GENOMIC DNA]</scope>
    <source>
        <strain evidence="1 2">BIOML-A6</strain>
    </source>
</reference>